<dbReference type="Proteomes" id="UP000192247">
    <property type="component" value="Unassembled WGS sequence"/>
</dbReference>
<keyword evidence="3" id="KW-1185">Reference proteome</keyword>
<accession>A0A1V9X0R7</accession>
<dbReference type="EMBL" id="MNPL01030173">
    <property type="protein sequence ID" value="OQR67047.1"/>
    <property type="molecule type" value="Genomic_DNA"/>
</dbReference>
<organism evidence="2 3">
    <name type="scientific">Tropilaelaps mercedesae</name>
    <dbReference type="NCBI Taxonomy" id="418985"/>
    <lineage>
        <taxon>Eukaryota</taxon>
        <taxon>Metazoa</taxon>
        <taxon>Ecdysozoa</taxon>
        <taxon>Arthropoda</taxon>
        <taxon>Chelicerata</taxon>
        <taxon>Arachnida</taxon>
        <taxon>Acari</taxon>
        <taxon>Parasitiformes</taxon>
        <taxon>Mesostigmata</taxon>
        <taxon>Gamasina</taxon>
        <taxon>Dermanyssoidea</taxon>
        <taxon>Laelapidae</taxon>
        <taxon>Tropilaelaps</taxon>
    </lineage>
</organism>
<proteinExistence type="predicted"/>
<reference evidence="2 3" key="1">
    <citation type="journal article" date="2017" name="Gigascience">
        <title>Draft genome of the honey bee ectoparasitic mite, Tropilaelaps mercedesae, is shaped by the parasitic life history.</title>
        <authorList>
            <person name="Dong X."/>
            <person name="Armstrong S.D."/>
            <person name="Xia D."/>
            <person name="Makepeace B.L."/>
            <person name="Darby A.C."/>
            <person name="Kadowaki T."/>
        </authorList>
    </citation>
    <scope>NUCLEOTIDE SEQUENCE [LARGE SCALE GENOMIC DNA]</scope>
    <source>
        <strain evidence="2">Wuxi-XJTLU</strain>
    </source>
</reference>
<feature type="compositionally biased region" description="Basic and acidic residues" evidence="1">
    <location>
        <begin position="52"/>
        <end position="61"/>
    </location>
</feature>
<evidence type="ECO:0000313" key="3">
    <source>
        <dbReference type="Proteomes" id="UP000192247"/>
    </source>
</evidence>
<gene>
    <name evidence="2" type="ORF">BIW11_13756</name>
</gene>
<sequence>MNKGSPNSSSNKLVRNDQNPAAYHKMSSGAGSSYHKNIAKPNGKCQCHRHSERSSKGRNLQELKMLDKEGRDNSFNEATHVEKNLSSISHFTSMHRRCSSGQYTDIAVGSTASLKTRPKHRQNHCDHRKWLTIKDSNGTWSSVTDYDEDVSYVDQAPELKNNKLSDHAVNNRRSEHSVSEARGALNCNCTDRIVDIGGCKLKTYLLKYFVDGMTLYSLVRLQS</sequence>
<feature type="compositionally biased region" description="Polar residues" evidence="1">
    <location>
        <begin position="1"/>
        <end position="19"/>
    </location>
</feature>
<evidence type="ECO:0000313" key="2">
    <source>
        <dbReference type="EMBL" id="OQR67047.1"/>
    </source>
</evidence>
<dbReference type="AlphaFoldDB" id="A0A1V9X0R7"/>
<evidence type="ECO:0000256" key="1">
    <source>
        <dbReference type="SAM" id="MobiDB-lite"/>
    </source>
</evidence>
<name>A0A1V9X0R7_9ACAR</name>
<protein>
    <submittedName>
        <fullName evidence="2">Uncharacterized protein</fullName>
    </submittedName>
</protein>
<dbReference type="InParanoid" id="A0A1V9X0R7"/>
<feature type="region of interest" description="Disordered" evidence="1">
    <location>
        <begin position="1"/>
        <end position="61"/>
    </location>
</feature>
<comment type="caution">
    <text evidence="2">The sequence shown here is derived from an EMBL/GenBank/DDBJ whole genome shotgun (WGS) entry which is preliminary data.</text>
</comment>